<sequence>MNQPYPGGGFGSGAYGISSDGSIVVGYGTSASGIEAFRWTQAGGIVSLGDLPGGSVDTYASGVSDDGSVVIGFGSSANGYEAFRWTTSGGIRSLKDVLTTDFGLNLTGWQLSRAQGISADGLTIVGYGTNPSGQYEGWIARLNATSSTSTPEPSSVFAIGLVSLLGLATKYKKR</sequence>
<comment type="caution">
    <text evidence="1">The sequence shown here is derived from an EMBL/GenBank/DDBJ whole genome shotgun (WGS) entry which is preliminary data.</text>
</comment>
<proteinExistence type="predicted"/>
<name>A0A966G2Y1_MICAE</name>
<dbReference type="InterPro" id="IPR014262">
    <property type="entry name" value="HAF_rpt"/>
</dbReference>
<protein>
    <recommendedName>
        <fullName evidence="3">PEP-CTERM sorting domain-containing protein</fullName>
    </recommendedName>
</protein>
<organism evidence="1 2">
    <name type="scientific">Microcystis aeruginosa G11-04</name>
    <dbReference type="NCBI Taxonomy" id="2685956"/>
    <lineage>
        <taxon>Bacteria</taxon>
        <taxon>Bacillati</taxon>
        <taxon>Cyanobacteriota</taxon>
        <taxon>Cyanophyceae</taxon>
        <taxon>Oscillatoriophycideae</taxon>
        <taxon>Chroococcales</taxon>
        <taxon>Microcystaceae</taxon>
        <taxon>Microcystis</taxon>
    </lineage>
</organism>
<gene>
    <name evidence="1" type="ORF">GPJ16_22340</name>
</gene>
<dbReference type="AlphaFoldDB" id="A0A966G2Y1"/>
<dbReference type="NCBIfam" id="TIGR02913">
    <property type="entry name" value="HAF_rpt"/>
    <property type="match status" value="1"/>
</dbReference>
<evidence type="ECO:0000313" key="2">
    <source>
        <dbReference type="Proteomes" id="UP000799330"/>
    </source>
</evidence>
<accession>A0A966G2Y1</accession>
<evidence type="ECO:0000313" key="1">
    <source>
        <dbReference type="EMBL" id="NCS59419.1"/>
    </source>
</evidence>
<dbReference type="Proteomes" id="UP000799330">
    <property type="component" value="Unassembled WGS sequence"/>
</dbReference>
<reference evidence="1" key="1">
    <citation type="journal article" date="2019" name="Mol. Ecol.">
        <title>Genome evolution and host-microbiome shifts correspond with intraspecific niche divergence within harmful algal bloom-forming Microcystis aeruginosa.</title>
        <authorList>
            <person name="Jackrel S.L."/>
            <person name="White J.D."/>
            <person name="Evans J.T."/>
            <person name="Buffin K."/>
            <person name="Hayden K."/>
            <person name="Sarnelle O."/>
            <person name="Denef V.J."/>
        </authorList>
    </citation>
    <scope>NUCLEOTIDE SEQUENCE</scope>
    <source>
        <strain evidence="1">G11-04</strain>
    </source>
</reference>
<dbReference type="EMBL" id="JAADAI010000447">
    <property type="protein sequence ID" value="NCS59419.1"/>
    <property type="molecule type" value="Genomic_DNA"/>
</dbReference>
<evidence type="ECO:0008006" key="3">
    <source>
        <dbReference type="Google" id="ProtNLM"/>
    </source>
</evidence>